<comment type="caution">
    <text evidence="2">The sequence shown here is derived from an EMBL/GenBank/DDBJ whole genome shotgun (WGS) entry which is preliminary data.</text>
</comment>
<dbReference type="AlphaFoldDB" id="A0AAW0DZL8"/>
<feature type="transmembrane region" description="Helical" evidence="1">
    <location>
        <begin position="168"/>
        <end position="189"/>
    </location>
</feature>
<keyword evidence="1" id="KW-0472">Membrane</keyword>
<keyword evidence="1" id="KW-0812">Transmembrane</keyword>
<evidence type="ECO:0000256" key="1">
    <source>
        <dbReference type="SAM" id="Phobius"/>
    </source>
</evidence>
<feature type="transmembrane region" description="Helical" evidence="1">
    <location>
        <begin position="125"/>
        <end position="148"/>
    </location>
</feature>
<gene>
    <name evidence="2" type="ORF">VNI00_002920</name>
</gene>
<name>A0AAW0DZL8_9AGAR</name>
<feature type="transmembrane region" description="Helical" evidence="1">
    <location>
        <begin position="100"/>
        <end position="118"/>
    </location>
</feature>
<dbReference type="Proteomes" id="UP001383192">
    <property type="component" value="Unassembled WGS sequence"/>
</dbReference>
<evidence type="ECO:0000313" key="3">
    <source>
        <dbReference type="Proteomes" id="UP001383192"/>
    </source>
</evidence>
<feature type="transmembrane region" description="Helical" evidence="1">
    <location>
        <begin position="12"/>
        <end position="37"/>
    </location>
</feature>
<sequence>MAIGIETDVAELAGIIAEAGLYGVLTVLTAATLYILIQKNPSPKLNLPLILTSCLMYTLATAQMVVDCVVIFDAFIDLPRPERIALMANLSIPIVATKRALFFVMLILGDAIVIYRCWVVWDHNWLLITFPVCCSLVSGVIAFISIWATQNPEAGSFILKAPWTYGTVIFVMSLCANATSTALIAYRIWSNDRKFTSGLPSVGETSVISGRGRLLPIAKILIESGALNTAFLVTYTAVLQAQKRQGGLAVVADMSTPFIGIVFSLVIVRIGLRSRRIGLPSTIATRSGQDVMPINLRNEHEMATFRIKSNGSEETATRTGRYGV</sequence>
<keyword evidence="3" id="KW-1185">Reference proteome</keyword>
<proteinExistence type="predicted"/>
<protein>
    <submittedName>
        <fullName evidence="2">Uncharacterized protein</fullName>
    </submittedName>
</protein>
<evidence type="ECO:0000313" key="2">
    <source>
        <dbReference type="EMBL" id="KAK7056366.1"/>
    </source>
</evidence>
<dbReference type="EMBL" id="JAYKXP010000007">
    <property type="protein sequence ID" value="KAK7056366.1"/>
    <property type="molecule type" value="Genomic_DNA"/>
</dbReference>
<accession>A0AAW0DZL8</accession>
<feature type="transmembrane region" description="Helical" evidence="1">
    <location>
        <begin position="220"/>
        <end position="241"/>
    </location>
</feature>
<organism evidence="2 3">
    <name type="scientific">Paramarasmius palmivorus</name>
    <dbReference type="NCBI Taxonomy" id="297713"/>
    <lineage>
        <taxon>Eukaryota</taxon>
        <taxon>Fungi</taxon>
        <taxon>Dikarya</taxon>
        <taxon>Basidiomycota</taxon>
        <taxon>Agaricomycotina</taxon>
        <taxon>Agaricomycetes</taxon>
        <taxon>Agaricomycetidae</taxon>
        <taxon>Agaricales</taxon>
        <taxon>Marasmiineae</taxon>
        <taxon>Marasmiaceae</taxon>
        <taxon>Paramarasmius</taxon>
    </lineage>
</organism>
<feature type="transmembrane region" description="Helical" evidence="1">
    <location>
        <begin position="49"/>
        <end position="72"/>
    </location>
</feature>
<reference evidence="2 3" key="1">
    <citation type="submission" date="2024-01" db="EMBL/GenBank/DDBJ databases">
        <title>A draft genome for a cacao thread blight-causing isolate of Paramarasmius palmivorus.</title>
        <authorList>
            <person name="Baruah I.K."/>
            <person name="Bukari Y."/>
            <person name="Amoako-Attah I."/>
            <person name="Meinhardt L.W."/>
            <person name="Bailey B.A."/>
            <person name="Cohen S.P."/>
        </authorList>
    </citation>
    <scope>NUCLEOTIDE SEQUENCE [LARGE SCALE GENOMIC DNA]</scope>
    <source>
        <strain evidence="2 3">GH-12</strain>
    </source>
</reference>
<keyword evidence="1" id="KW-1133">Transmembrane helix</keyword>
<feature type="transmembrane region" description="Helical" evidence="1">
    <location>
        <begin position="247"/>
        <end position="268"/>
    </location>
</feature>